<dbReference type="GO" id="GO:0016020">
    <property type="term" value="C:membrane"/>
    <property type="evidence" value="ECO:0007669"/>
    <property type="project" value="UniProtKB-SubCell"/>
</dbReference>
<feature type="transmembrane region" description="Helical" evidence="5">
    <location>
        <begin position="69"/>
        <end position="90"/>
    </location>
</feature>
<evidence type="ECO:0000256" key="2">
    <source>
        <dbReference type="ARBA" id="ARBA00022692"/>
    </source>
</evidence>
<organism evidence="6">
    <name type="scientific">Mucor ambiguus</name>
    <dbReference type="NCBI Taxonomy" id="91626"/>
    <lineage>
        <taxon>Eukaryota</taxon>
        <taxon>Fungi</taxon>
        <taxon>Fungi incertae sedis</taxon>
        <taxon>Mucoromycota</taxon>
        <taxon>Mucoromycotina</taxon>
        <taxon>Mucoromycetes</taxon>
        <taxon>Mucorales</taxon>
        <taxon>Mucorineae</taxon>
        <taxon>Mucoraceae</taxon>
        <taxon>Mucor</taxon>
    </lineage>
</organism>
<evidence type="ECO:0000313" key="6">
    <source>
        <dbReference type="EMBL" id="GAN07241.1"/>
    </source>
</evidence>
<evidence type="ECO:0000256" key="4">
    <source>
        <dbReference type="ARBA" id="ARBA00023136"/>
    </source>
</evidence>
<dbReference type="Pfam" id="PF05653">
    <property type="entry name" value="Mg_trans_NIPA"/>
    <property type="match status" value="1"/>
</dbReference>
<comment type="subcellular location">
    <subcellularLocation>
        <location evidence="1">Membrane</location>
        <topology evidence="1">Multi-pass membrane protein</topology>
    </subcellularLocation>
</comment>
<keyword evidence="7" id="KW-1185">Reference proteome</keyword>
<name>A0A0C9M9W4_9FUNG</name>
<proteinExistence type="predicted"/>
<dbReference type="InterPro" id="IPR037185">
    <property type="entry name" value="EmrE-like"/>
</dbReference>
<evidence type="ECO:0000256" key="1">
    <source>
        <dbReference type="ARBA" id="ARBA00004141"/>
    </source>
</evidence>
<feature type="transmembrane region" description="Helical" evidence="5">
    <location>
        <begin position="280"/>
        <end position="302"/>
    </location>
</feature>
<feature type="transmembrane region" description="Helical" evidence="5">
    <location>
        <begin position="142"/>
        <end position="166"/>
    </location>
</feature>
<keyword evidence="4 5" id="KW-0472">Membrane</keyword>
<protein>
    <submittedName>
        <fullName evidence="6">Uncharacterized protein</fullName>
    </submittedName>
</protein>
<gene>
    <name evidence="6" type="ORF">MAM1_0153d06734</name>
</gene>
<keyword evidence="3 5" id="KW-1133">Transmembrane helix</keyword>
<dbReference type="OrthoDB" id="2504919at2759"/>
<dbReference type="AlphaFoldDB" id="A0A0C9M9W4"/>
<sequence>MLMLKEEIWRPLLIALVASMTQAFGISLQRKSHLVVDSTIPLYKRPMWVSGFLVYTISNLIGSTCTIGYLPIVILAPIGAIGLVFNALFAKWILGDPFTKRTVLGTGLIVLGAALVAGFGTVPEPQHTLKDLIALYKRPAFIVYFSLVEVFTCIGLFSTHVIEYLMKVRPNHWTHPDLKMWLGISYGVFGANISSQAMLFAKSGLELLILTVFQHDNQFIYPLTWVIVFALVFTAVLQLYYLNRGVQLCDTIILVPLNFCSFNVSCLFNGLVYYNQWERLFYWQVLAVLFGIVLLVYGVLVISLQPSTSTSTTSSDSNSTLSITPSDYSQPFLKTDSLDEEDGICGTTWWTRMKLICRKSDYQKPHTSEPDEHTGLLTSI</sequence>
<dbReference type="PANTHER" id="PTHR12570">
    <property type="match status" value="1"/>
</dbReference>
<feature type="transmembrane region" description="Helical" evidence="5">
    <location>
        <begin position="102"/>
        <end position="122"/>
    </location>
</feature>
<evidence type="ECO:0000256" key="3">
    <source>
        <dbReference type="ARBA" id="ARBA00022989"/>
    </source>
</evidence>
<dbReference type="EMBL" id="DF836442">
    <property type="protein sequence ID" value="GAN07241.1"/>
    <property type="molecule type" value="Genomic_DNA"/>
</dbReference>
<dbReference type="SUPFAM" id="SSF103481">
    <property type="entry name" value="Multidrug resistance efflux transporter EmrE"/>
    <property type="match status" value="1"/>
</dbReference>
<keyword evidence="2 5" id="KW-0812">Transmembrane</keyword>
<feature type="transmembrane region" description="Helical" evidence="5">
    <location>
        <begin position="253"/>
        <end position="274"/>
    </location>
</feature>
<dbReference type="InterPro" id="IPR008521">
    <property type="entry name" value="Mg_trans_NIPA"/>
</dbReference>
<accession>A0A0C9M9W4</accession>
<reference evidence="6" key="1">
    <citation type="submission" date="2014-09" db="EMBL/GenBank/DDBJ databases">
        <title>Draft genome sequence of an oleaginous Mucoromycotina fungus Mucor ambiguus NBRC6742.</title>
        <authorList>
            <person name="Takeda I."/>
            <person name="Yamane N."/>
            <person name="Morita T."/>
            <person name="Tamano K."/>
            <person name="Machida M."/>
            <person name="Baker S."/>
            <person name="Koike H."/>
        </authorList>
    </citation>
    <scope>NUCLEOTIDE SEQUENCE</scope>
    <source>
        <strain evidence="6">NBRC 6742</strain>
    </source>
</reference>
<dbReference type="PANTHER" id="PTHR12570:SF86">
    <property type="entry name" value="ADR321CP"/>
    <property type="match status" value="1"/>
</dbReference>
<dbReference type="Proteomes" id="UP000053815">
    <property type="component" value="Unassembled WGS sequence"/>
</dbReference>
<feature type="transmembrane region" description="Helical" evidence="5">
    <location>
        <begin position="219"/>
        <end position="241"/>
    </location>
</feature>
<evidence type="ECO:0000256" key="5">
    <source>
        <dbReference type="SAM" id="Phobius"/>
    </source>
</evidence>
<dbReference type="GO" id="GO:0015095">
    <property type="term" value="F:magnesium ion transmembrane transporter activity"/>
    <property type="evidence" value="ECO:0007669"/>
    <property type="project" value="InterPro"/>
</dbReference>
<evidence type="ECO:0000313" key="7">
    <source>
        <dbReference type="Proteomes" id="UP000053815"/>
    </source>
</evidence>